<name>A0A6J4NFH9_9CYAN</name>
<dbReference type="AlphaFoldDB" id="A0A6J4NFH9"/>
<reference evidence="3" key="1">
    <citation type="submission" date="2020-02" db="EMBL/GenBank/DDBJ databases">
        <authorList>
            <person name="Meier V. D."/>
        </authorList>
    </citation>
    <scope>NUCLEOTIDE SEQUENCE</scope>
    <source>
        <strain evidence="3">AVDCRST_MAG94</strain>
    </source>
</reference>
<feature type="transmembrane region" description="Helical" evidence="1">
    <location>
        <begin position="140"/>
        <end position="161"/>
    </location>
</feature>
<feature type="domain" description="DUF4126" evidence="2">
    <location>
        <begin position="13"/>
        <end position="185"/>
    </location>
</feature>
<evidence type="ECO:0000259" key="2">
    <source>
        <dbReference type="Pfam" id="PF13548"/>
    </source>
</evidence>
<keyword evidence="1 3" id="KW-0812">Transmembrane</keyword>
<feature type="transmembrane region" description="Helical" evidence="1">
    <location>
        <begin position="107"/>
        <end position="128"/>
    </location>
</feature>
<organism evidence="3">
    <name type="scientific">uncultured Leptolyngbya sp</name>
    <dbReference type="NCBI Taxonomy" id="332963"/>
    <lineage>
        <taxon>Bacteria</taxon>
        <taxon>Bacillati</taxon>
        <taxon>Cyanobacteriota</taxon>
        <taxon>Cyanophyceae</taxon>
        <taxon>Leptolyngbyales</taxon>
        <taxon>Leptolyngbyaceae</taxon>
        <taxon>Leptolyngbya group</taxon>
        <taxon>Leptolyngbya</taxon>
        <taxon>environmental samples</taxon>
    </lineage>
</organism>
<keyword evidence="1" id="KW-1133">Transmembrane helix</keyword>
<feature type="transmembrane region" description="Helical" evidence="1">
    <location>
        <begin position="81"/>
        <end position="101"/>
    </location>
</feature>
<feature type="transmembrane region" description="Helical" evidence="1">
    <location>
        <begin position="12"/>
        <end position="37"/>
    </location>
</feature>
<protein>
    <submittedName>
        <fullName evidence="3">Transmembrane protein</fullName>
    </submittedName>
</protein>
<accession>A0A6J4NFH9</accession>
<gene>
    <name evidence="3" type="ORF">AVDCRST_MAG94-5152</name>
</gene>
<evidence type="ECO:0000313" key="3">
    <source>
        <dbReference type="EMBL" id="CAA9386241.1"/>
    </source>
</evidence>
<keyword evidence="1" id="KW-0472">Membrane</keyword>
<sequence length="200" mass="20625">MEQLASIDPLIELMLGISLSAAVGFRVFAPLLVLSGAAVFGHLDLPTDLDWAETPQALTVLAVACLLEVGGYYIPWFDHLLDIVATPAAIVAGTIVAASVAPEMNSVVQWTLALVVGGGTAGLTKGLMNILRGTSTAASGGLTNPVVSTIELVIALALSALAVTLPLVAGAVVLTTLVVAIRQLWRIIARPRKIDETGVI</sequence>
<dbReference type="EMBL" id="CADCTY010001778">
    <property type="protein sequence ID" value="CAA9386241.1"/>
    <property type="molecule type" value="Genomic_DNA"/>
</dbReference>
<proteinExistence type="predicted"/>
<dbReference type="InterPro" id="IPR025196">
    <property type="entry name" value="DUF4126"/>
</dbReference>
<evidence type="ECO:0000256" key="1">
    <source>
        <dbReference type="SAM" id="Phobius"/>
    </source>
</evidence>
<dbReference type="Pfam" id="PF13548">
    <property type="entry name" value="DUF4126"/>
    <property type="match status" value="1"/>
</dbReference>